<dbReference type="EMBL" id="JBDFRB010000005">
    <property type="protein sequence ID" value="MEN2744466.1"/>
    <property type="molecule type" value="Genomic_DNA"/>
</dbReference>
<dbReference type="PROSITE" id="PS51257">
    <property type="entry name" value="PROKAR_LIPOPROTEIN"/>
    <property type="match status" value="1"/>
</dbReference>
<comment type="caution">
    <text evidence="3">The sequence shown here is derived from an EMBL/GenBank/DDBJ whole genome shotgun (WGS) entry which is preliminary data.</text>
</comment>
<keyword evidence="4" id="KW-1185">Reference proteome</keyword>
<dbReference type="Proteomes" id="UP001422074">
    <property type="component" value="Unassembled WGS sequence"/>
</dbReference>
<sequence length="196" mass="20291">MGKIWGILAVAALALTGCGNSVDTKQGQTQTSPAPATAPGTTSATATVKANIGESICKDAAGDSKSKTVDLDQVRLLSDGSLMFMTFTTTANVPTTGTVLYSVTAWSPGGEIGYQIGAKFQNGREIANFVYNLTTSKQENITNGAVAADKQVSTRYPLSKLAGLGDTFGWSGTLAVDGTEVDRCPAVDEKTHFPSS</sequence>
<evidence type="ECO:0000256" key="1">
    <source>
        <dbReference type="SAM" id="MobiDB-lite"/>
    </source>
</evidence>
<evidence type="ECO:0000313" key="4">
    <source>
        <dbReference type="Proteomes" id="UP001422074"/>
    </source>
</evidence>
<dbReference type="RefSeq" id="WP_345884507.1">
    <property type="nucleotide sequence ID" value="NZ_JBDFRB010000005.1"/>
</dbReference>
<feature type="signal peptide" evidence="2">
    <location>
        <begin position="1"/>
        <end position="21"/>
    </location>
</feature>
<accession>A0ABU9WZ53</accession>
<feature type="region of interest" description="Disordered" evidence="1">
    <location>
        <begin position="22"/>
        <end position="42"/>
    </location>
</feature>
<feature type="chain" id="PRO_5046435169" description="Lipoprotein" evidence="2">
    <location>
        <begin position="22"/>
        <end position="196"/>
    </location>
</feature>
<reference evidence="3 4" key="1">
    <citation type="submission" date="2024-05" db="EMBL/GenBank/DDBJ databases">
        <title>Sinomonas sp. nov., isolated from a waste landfill.</title>
        <authorList>
            <person name="Zhao Y."/>
        </authorList>
    </citation>
    <scope>NUCLEOTIDE SEQUENCE [LARGE SCALE GENOMIC DNA]</scope>
    <source>
        <strain evidence="3 4">CCTCC AB2014300</strain>
    </source>
</reference>
<feature type="compositionally biased region" description="Low complexity" evidence="1">
    <location>
        <begin position="26"/>
        <end position="42"/>
    </location>
</feature>
<protein>
    <recommendedName>
        <fullName evidence="5">Lipoprotein</fullName>
    </recommendedName>
</protein>
<gene>
    <name evidence="3" type="ORF">ABCQ75_07920</name>
</gene>
<evidence type="ECO:0008006" key="5">
    <source>
        <dbReference type="Google" id="ProtNLM"/>
    </source>
</evidence>
<proteinExistence type="predicted"/>
<evidence type="ECO:0000256" key="2">
    <source>
        <dbReference type="SAM" id="SignalP"/>
    </source>
</evidence>
<evidence type="ECO:0000313" key="3">
    <source>
        <dbReference type="EMBL" id="MEN2744466.1"/>
    </source>
</evidence>
<name>A0ABU9WZ53_9MICC</name>
<organism evidence="3 4">
    <name type="scientific">Sinomonas halotolerans</name>
    <dbReference type="NCBI Taxonomy" id="1644133"/>
    <lineage>
        <taxon>Bacteria</taxon>
        <taxon>Bacillati</taxon>
        <taxon>Actinomycetota</taxon>
        <taxon>Actinomycetes</taxon>
        <taxon>Micrococcales</taxon>
        <taxon>Micrococcaceae</taxon>
        <taxon>Sinomonas</taxon>
    </lineage>
</organism>
<keyword evidence="2" id="KW-0732">Signal</keyword>